<proteinExistence type="predicted"/>
<dbReference type="STRING" id="713588.SAMN05421789_1148"/>
<keyword evidence="1" id="KW-0812">Transmembrane</keyword>
<organism evidence="2 3">
    <name type="scientific">Kaistella chaponensis</name>
    <dbReference type="NCBI Taxonomy" id="713588"/>
    <lineage>
        <taxon>Bacteria</taxon>
        <taxon>Pseudomonadati</taxon>
        <taxon>Bacteroidota</taxon>
        <taxon>Flavobacteriia</taxon>
        <taxon>Flavobacteriales</taxon>
        <taxon>Weeksellaceae</taxon>
        <taxon>Chryseobacterium group</taxon>
        <taxon>Kaistella</taxon>
    </lineage>
</organism>
<evidence type="ECO:0000256" key="1">
    <source>
        <dbReference type="SAM" id="Phobius"/>
    </source>
</evidence>
<dbReference type="AlphaFoldDB" id="A0A1N7NE93"/>
<feature type="transmembrane region" description="Helical" evidence="1">
    <location>
        <begin position="38"/>
        <end position="58"/>
    </location>
</feature>
<accession>A0A1N7NE93</accession>
<evidence type="ECO:0000313" key="3">
    <source>
        <dbReference type="Proteomes" id="UP000185839"/>
    </source>
</evidence>
<dbReference type="Proteomes" id="UP000185839">
    <property type="component" value="Unassembled WGS sequence"/>
</dbReference>
<gene>
    <name evidence="2" type="ORF">SAMN05421789_1148</name>
</gene>
<dbReference type="OrthoDB" id="966098at2"/>
<evidence type="ECO:0008006" key="4">
    <source>
        <dbReference type="Google" id="ProtNLM"/>
    </source>
</evidence>
<reference evidence="3" key="1">
    <citation type="submission" date="2017-01" db="EMBL/GenBank/DDBJ databases">
        <authorList>
            <person name="Varghese N."/>
            <person name="Submissions S."/>
        </authorList>
    </citation>
    <scope>NUCLEOTIDE SEQUENCE [LARGE SCALE GENOMIC DNA]</scope>
    <source>
        <strain evidence="3">DSM 23145</strain>
    </source>
</reference>
<sequence>MKVKKGEVFMFSVIAAILGWTLYKDFNFDTSTFEKPALAAVYGIALLMSVIFIVKNFVNKSSNQE</sequence>
<keyword evidence="1" id="KW-1133">Transmembrane helix</keyword>
<dbReference type="EMBL" id="FTOI01000014">
    <property type="protein sequence ID" value="SIS96685.1"/>
    <property type="molecule type" value="Genomic_DNA"/>
</dbReference>
<keyword evidence="3" id="KW-1185">Reference proteome</keyword>
<protein>
    <recommendedName>
        <fullName evidence="4">ATP synthase F0 sector subunit C</fullName>
    </recommendedName>
</protein>
<name>A0A1N7NE93_9FLAO</name>
<keyword evidence="1" id="KW-0472">Membrane</keyword>
<dbReference type="RefSeq" id="WP_076388016.1">
    <property type="nucleotide sequence ID" value="NZ_FTOI01000014.1"/>
</dbReference>
<evidence type="ECO:0000313" key="2">
    <source>
        <dbReference type="EMBL" id="SIS96685.1"/>
    </source>
</evidence>
<feature type="transmembrane region" description="Helical" evidence="1">
    <location>
        <begin position="7"/>
        <end position="23"/>
    </location>
</feature>